<proteinExistence type="predicted"/>
<evidence type="ECO:0000259" key="3">
    <source>
        <dbReference type="PROSITE" id="PS50921"/>
    </source>
</evidence>
<dbReference type="Gene3D" id="1.10.10.10">
    <property type="entry name" value="Winged helix-like DNA-binding domain superfamily/Winged helix DNA-binding domain"/>
    <property type="match status" value="1"/>
</dbReference>
<protein>
    <submittedName>
        <fullName evidence="4">GAF and ANTAR domain-containing protein</fullName>
    </submittedName>
</protein>
<reference evidence="4 5" key="1">
    <citation type="journal article" date="2024" name="Appl. Microbiol. Biotechnol.">
        <title>Biosynthetic gene clusters with biotechnological applications in novel Antarctic isolates from Actinomycetota.</title>
        <authorList>
            <person name="Bruna P."/>
            <person name="Nunez-Montero K."/>
            <person name="Contreras M.J."/>
            <person name="Leal K."/>
            <person name="Garcia M."/>
            <person name="Abanto M."/>
            <person name="Barrientos L."/>
        </authorList>
    </citation>
    <scope>NUCLEOTIDE SEQUENCE [LARGE SCALE GENOMIC DNA]</scope>
    <source>
        <strain evidence="4 5">Se16.17</strain>
    </source>
</reference>
<dbReference type="InterPro" id="IPR003018">
    <property type="entry name" value="GAF"/>
</dbReference>
<dbReference type="InterPro" id="IPR005561">
    <property type="entry name" value="ANTAR"/>
</dbReference>
<keyword evidence="1" id="KW-0805">Transcription regulation</keyword>
<evidence type="ECO:0000256" key="2">
    <source>
        <dbReference type="ARBA" id="ARBA00023163"/>
    </source>
</evidence>
<name>A0ABV0GTQ8_PAENI</name>
<dbReference type="InterPro" id="IPR029016">
    <property type="entry name" value="GAF-like_dom_sf"/>
</dbReference>
<dbReference type="InterPro" id="IPR012074">
    <property type="entry name" value="GAF_ANTAR"/>
</dbReference>
<dbReference type="InterPro" id="IPR036388">
    <property type="entry name" value="WH-like_DNA-bd_sf"/>
</dbReference>
<dbReference type="EMBL" id="JBBMFV010000004">
    <property type="protein sequence ID" value="MEO3942003.1"/>
    <property type="molecule type" value="Genomic_DNA"/>
</dbReference>
<dbReference type="SMART" id="SM00065">
    <property type="entry name" value="GAF"/>
    <property type="match status" value="1"/>
</dbReference>
<dbReference type="Pfam" id="PF03861">
    <property type="entry name" value="ANTAR"/>
    <property type="match status" value="1"/>
</dbReference>
<dbReference type="SUPFAM" id="SSF55781">
    <property type="entry name" value="GAF domain-like"/>
    <property type="match status" value="1"/>
</dbReference>
<gene>
    <name evidence="4" type="ORF">V3C41_13060</name>
</gene>
<comment type="caution">
    <text evidence="4">The sequence shown here is derived from an EMBL/GenBank/DDBJ whole genome shotgun (WGS) entry which is preliminary data.</text>
</comment>
<dbReference type="Pfam" id="PF13185">
    <property type="entry name" value="GAF_2"/>
    <property type="match status" value="1"/>
</dbReference>
<evidence type="ECO:0000313" key="5">
    <source>
        <dbReference type="Proteomes" id="UP001448614"/>
    </source>
</evidence>
<dbReference type="RefSeq" id="WP_347782767.1">
    <property type="nucleotide sequence ID" value="NZ_JBBMFV010000004.1"/>
</dbReference>
<organism evidence="4 5">
    <name type="scientific">Paenarthrobacter nicotinovorans</name>
    <name type="common">Arthrobacter nicotinovorans</name>
    <dbReference type="NCBI Taxonomy" id="29320"/>
    <lineage>
        <taxon>Bacteria</taxon>
        <taxon>Bacillati</taxon>
        <taxon>Actinomycetota</taxon>
        <taxon>Actinomycetes</taxon>
        <taxon>Micrococcales</taxon>
        <taxon>Micrococcaceae</taxon>
        <taxon>Paenarthrobacter</taxon>
    </lineage>
</organism>
<sequence length="245" mass="25943">MSQQLPLDELTLTLARIKGLLLTEEKVDRAVQLLAEGIRDAFPGSAGAGVSLIDGQGNRTSAGATDPLVIEGDQSQYRLGQGPCLSAWATERTVIVDDAGTDQRWPQWAEAAVQLSISSVISVPLVRGARCLGAMKLYSAAPGAYGQATARSLEKLAGSAAILLDNIQTSETPKRFSDGLVHALNSRDAISRAQGYLMGQRGLTEEEAIRELLLLSQESMQSLASVSTGILTGGRKEGTYDGSRE</sequence>
<dbReference type="Gene3D" id="3.30.450.40">
    <property type="match status" value="1"/>
</dbReference>
<evidence type="ECO:0000313" key="4">
    <source>
        <dbReference type="EMBL" id="MEO3942003.1"/>
    </source>
</evidence>
<dbReference type="PROSITE" id="PS50921">
    <property type="entry name" value="ANTAR"/>
    <property type="match status" value="1"/>
</dbReference>
<dbReference type="SMART" id="SM01012">
    <property type="entry name" value="ANTAR"/>
    <property type="match status" value="1"/>
</dbReference>
<dbReference type="PIRSF" id="PIRSF036625">
    <property type="entry name" value="GAF_ANTAR"/>
    <property type="match status" value="1"/>
</dbReference>
<keyword evidence="2" id="KW-0804">Transcription</keyword>
<accession>A0ABV0GTQ8</accession>
<evidence type="ECO:0000256" key="1">
    <source>
        <dbReference type="ARBA" id="ARBA00023015"/>
    </source>
</evidence>
<feature type="domain" description="ANTAR" evidence="3">
    <location>
        <begin position="170"/>
        <end position="231"/>
    </location>
</feature>
<keyword evidence="5" id="KW-1185">Reference proteome</keyword>
<dbReference type="Proteomes" id="UP001448614">
    <property type="component" value="Unassembled WGS sequence"/>
</dbReference>